<reference evidence="1 2" key="1">
    <citation type="journal article" date="2021" name="BMC Genomics">
        <title>Telomere-to-telomere genome assembly of asparaginase-producing Trichoderma simmonsii.</title>
        <authorList>
            <person name="Chung D."/>
            <person name="Kwon Y.M."/>
            <person name="Yang Y."/>
        </authorList>
    </citation>
    <scope>NUCLEOTIDE SEQUENCE [LARGE SCALE GENOMIC DNA]</scope>
    <source>
        <strain evidence="1 2">GH-Sj1</strain>
    </source>
</reference>
<dbReference type="EMBL" id="CP075865">
    <property type="protein sequence ID" value="QYS97108.1"/>
    <property type="molecule type" value="Genomic_DNA"/>
</dbReference>
<name>A0A8G0L9G4_9HYPO</name>
<protein>
    <submittedName>
        <fullName evidence="1">Uncharacterized protein</fullName>
    </submittedName>
</protein>
<evidence type="ECO:0000313" key="2">
    <source>
        <dbReference type="Proteomes" id="UP000826661"/>
    </source>
</evidence>
<evidence type="ECO:0000313" key="1">
    <source>
        <dbReference type="EMBL" id="QYS97108.1"/>
    </source>
</evidence>
<sequence length="155" mass="17429">MLGMGGNLIVAAMNATLMNGKTDIDSLLVYHLDGRSRLSHRQYARQAKDKNLLFARRRWRSVSRSSLTAASGNAELGPLTTLESILCPDMCKMGLTLSRSRYALMTFCPAAKTLWPPMADSIAEVPRSAMLSPYWIMMERGWYMAINVKVKVRRK</sequence>
<dbReference type="AlphaFoldDB" id="A0A8G0L9G4"/>
<proteinExistence type="predicted"/>
<keyword evidence="2" id="KW-1185">Reference proteome</keyword>
<dbReference type="Proteomes" id="UP000826661">
    <property type="component" value="Chromosome II"/>
</dbReference>
<organism evidence="1 2">
    <name type="scientific">Trichoderma simmonsii</name>
    <dbReference type="NCBI Taxonomy" id="1491479"/>
    <lineage>
        <taxon>Eukaryota</taxon>
        <taxon>Fungi</taxon>
        <taxon>Dikarya</taxon>
        <taxon>Ascomycota</taxon>
        <taxon>Pezizomycotina</taxon>
        <taxon>Sordariomycetes</taxon>
        <taxon>Hypocreomycetidae</taxon>
        <taxon>Hypocreales</taxon>
        <taxon>Hypocreaceae</taxon>
        <taxon>Trichoderma</taxon>
    </lineage>
</organism>
<gene>
    <name evidence="1" type="ORF">H0G86_004344</name>
</gene>
<accession>A0A8G0L9G4</accession>